<comment type="caution">
    <text evidence="3">The sequence shown here is derived from an EMBL/GenBank/DDBJ whole genome shotgun (WGS) entry which is preliminary data.</text>
</comment>
<evidence type="ECO:0000256" key="2">
    <source>
        <dbReference type="ARBA" id="ARBA00023002"/>
    </source>
</evidence>
<protein>
    <submittedName>
        <fullName evidence="3">Short-chain dehydrogenase</fullName>
    </submittedName>
</protein>
<keyword evidence="2" id="KW-0560">Oxidoreductase</keyword>
<dbReference type="PANTHER" id="PTHR43296:SF2">
    <property type="entry name" value="PEROXISOMAL 2,4-DIENOYL-COA REDUCTASE [(3E)-ENOYL-COA-PRODUCING]"/>
    <property type="match status" value="1"/>
</dbReference>
<proteinExistence type="predicted"/>
<dbReference type="InterPro" id="IPR045017">
    <property type="entry name" value="DECR2-like"/>
</dbReference>
<gene>
    <name evidence="3" type="ORF">GCM10007320_34350</name>
</gene>
<organism evidence="3 4">
    <name type="scientific">Pseudorhodoferax aquiterrae</name>
    <dbReference type="NCBI Taxonomy" id="747304"/>
    <lineage>
        <taxon>Bacteria</taxon>
        <taxon>Pseudomonadati</taxon>
        <taxon>Pseudomonadota</taxon>
        <taxon>Betaproteobacteria</taxon>
        <taxon>Burkholderiales</taxon>
        <taxon>Comamonadaceae</taxon>
    </lineage>
</organism>
<evidence type="ECO:0000256" key="1">
    <source>
        <dbReference type="ARBA" id="ARBA00022857"/>
    </source>
</evidence>
<keyword evidence="1" id="KW-0521">NADP</keyword>
<dbReference type="InterPro" id="IPR036291">
    <property type="entry name" value="NAD(P)-bd_dom_sf"/>
</dbReference>
<evidence type="ECO:0000313" key="3">
    <source>
        <dbReference type="EMBL" id="GHC87779.1"/>
    </source>
</evidence>
<dbReference type="PRINTS" id="PR00081">
    <property type="entry name" value="GDHRDH"/>
</dbReference>
<name>A0ABQ3G3N9_9BURK</name>
<sequence length="265" mass="26955">MSQPHPFDFKGRHVFVAGGSSGINLAIADAFAQAGAKLSIASRSAERIAGAVAQLRAHGGEAEGYSADVRDAEAIEAALRAAHERFGPIDVLVSGAAGNFVAPALGMSPKGFKTVVDIDLLGGFNVVRGAHAFLRKPGASVLNISAPQAANPTKLQAHVCAAKAGLDMMVRVLAMEWGPDGIRVNSLVPGPVAGTEGMKRLAPDAAAEKRVIDSVPLGRMGSTQEIANMALVLASPLASYVTGAILHVDGGSSLPGGRDLGASPQ</sequence>
<keyword evidence="4" id="KW-1185">Reference proteome</keyword>
<dbReference type="RefSeq" id="WP_189688162.1">
    <property type="nucleotide sequence ID" value="NZ_BMYK01000010.1"/>
</dbReference>
<accession>A0ABQ3G3N9</accession>
<evidence type="ECO:0000313" key="4">
    <source>
        <dbReference type="Proteomes" id="UP000626210"/>
    </source>
</evidence>
<dbReference type="NCBIfam" id="NF005752">
    <property type="entry name" value="PRK07576.1"/>
    <property type="match status" value="1"/>
</dbReference>
<reference evidence="4" key="1">
    <citation type="journal article" date="2019" name="Int. J. Syst. Evol. Microbiol.">
        <title>The Global Catalogue of Microorganisms (GCM) 10K type strain sequencing project: providing services to taxonomists for standard genome sequencing and annotation.</title>
        <authorList>
            <consortium name="The Broad Institute Genomics Platform"/>
            <consortium name="The Broad Institute Genome Sequencing Center for Infectious Disease"/>
            <person name="Wu L."/>
            <person name="Ma J."/>
        </authorList>
    </citation>
    <scope>NUCLEOTIDE SEQUENCE [LARGE SCALE GENOMIC DNA]</scope>
    <source>
        <strain evidence="4">KCTC 23314</strain>
    </source>
</reference>
<dbReference type="Pfam" id="PF13561">
    <property type="entry name" value="adh_short_C2"/>
    <property type="match status" value="1"/>
</dbReference>
<dbReference type="PANTHER" id="PTHR43296">
    <property type="entry name" value="PEROXISOMAL 2,4-DIENOYL-COA REDUCTASE"/>
    <property type="match status" value="1"/>
</dbReference>
<dbReference type="EMBL" id="BMYK01000010">
    <property type="protein sequence ID" value="GHC87779.1"/>
    <property type="molecule type" value="Genomic_DNA"/>
</dbReference>
<dbReference type="Proteomes" id="UP000626210">
    <property type="component" value="Unassembled WGS sequence"/>
</dbReference>
<dbReference type="SUPFAM" id="SSF51735">
    <property type="entry name" value="NAD(P)-binding Rossmann-fold domains"/>
    <property type="match status" value="1"/>
</dbReference>
<dbReference type="InterPro" id="IPR002347">
    <property type="entry name" value="SDR_fam"/>
</dbReference>
<dbReference type="Gene3D" id="3.40.50.720">
    <property type="entry name" value="NAD(P)-binding Rossmann-like Domain"/>
    <property type="match status" value="1"/>
</dbReference>
<dbReference type="CDD" id="cd05369">
    <property type="entry name" value="TER_DECR_SDR_a"/>
    <property type="match status" value="1"/>
</dbReference>